<proteinExistence type="predicted"/>
<feature type="region of interest" description="Disordered" evidence="1">
    <location>
        <begin position="1"/>
        <end position="38"/>
    </location>
</feature>
<dbReference type="EMBL" id="BPLR01015744">
    <property type="protein sequence ID" value="GIY78340.1"/>
    <property type="molecule type" value="Genomic_DNA"/>
</dbReference>
<organism evidence="2 3">
    <name type="scientific">Caerostris extrusa</name>
    <name type="common">Bark spider</name>
    <name type="synonym">Caerostris bankana</name>
    <dbReference type="NCBI Taxonomy" id="172846"/>
    <lineage>
        <taxon>Eukaryota</taxon>
        <taxon>Metazoa</taxon>
        <taxon>Ecdysozoa</taxon>
        <taxon>Arthropoda</taxon>
        <taxon>Chelicerata</taxon>
        <taxon>Arachnida</taxon>
        <taxon>Araneae</taxon>
        <taxon>Araneomorphae</taxon>
        <taxon>Entelegynae</taxon>
        <taxon>Araneoidea</taxon>
        <taxon>Araneidae</taxon>
        <taxon>Caerostris</taxon>
    </lineage>
</organism>
<evidence type="ECO:0000313" key="3">
    <source>
        <dbReference type="Proteomes" id="UP001054945"/>
    </source>
</evidence>
<accession>A0AAV4W669</accession>
<dbReference type="AlphaFoldDB" id="A0AAV4W669"/>
<reference evidence="2 3" key="1">
    <citation type="submission" date="2021-06" db="EMBL/GenBank/DDBJ databases">
        <title>Caerostris extrusa draft genome.</title>
        <authorList>
            <person name="Kono N."/>
            <person name="Arakawa K."/>
        </authorList>
    </citation>
    <scope>NUCLEOTIDE SEQUENCE [LARGE SCALE GENOMIC DNA]</scope>
</reference>
<evidence type="ECO:0000313" key="2">
    <source>
        <dbReference type="EMBL" id="GIY78340.1"/>
    </source>
</evidence>
<gene>
    <name evidence="2" type="ORF">CEXT_409341</name>
</gene>
<feature type="non-terminal residue" evidence="2">
    <location>
        <position position="1"/>
    </location>
</feature>
<name>A0AAV4W669_CAEEX</name>
<sequence>VKSMKAISFGGLARDPGGGTINPPLTPGKRSSAAPLPLPGRIPTGWKYKPVRRYQDQLPKTKKKTICAFRIGFRVGSSRLIFF</sequence>
<evidence type="ECO:0000256" key="1">
    <source>
        <dbReference type="SAM" id="MobiDB-lite"/>
    </source>
</evidence>
<dbReference type="Proteomes" id="UP001054945">
    <property type="component" value="Unassembled WGS sequence"/>
</dbReference>
<comment type="caution">
    <text evidence="2">The sequence shown here is derived from an EMBL/GenBank/DDBJ whole genome shotgun (WGS) entry which is preliminary data.</text>
</comment>
<keyword evidence="3" id="KW-1185">Reference proteome</keyword>
<protein>
    <submittedName>
        <fullName evidence="2">Uncharacterized protein</fullName>
    </submittedName>
</protein>